<feature type="region of interest" description="Disordered" evidence="1">
    <location>
        <begin position="501"/>
        <end position="599"/>
    </location>
</feature>
<feature type="compositionally biased region" description="Polar residues" evidence="1">
    <location>
        <begin position="506"/>
        <end position="518"/>
    </location>
</feature>
<name>A0A5J4WM55_9EUKA</name>
<dbReference type="InterPro" id="IPR052994">
    <property type="entry name" value="Tiny_macrocysts_regulators"/>
</dbReference>
<dbReference type="PANTHER" id="PTHR31600:SF2">
    <property type="entry name" value="GAMETE ENRICHED GENE 10 PROTEIN-RELATED"/>
    <property type="match status" value="1"/>
</dbReference>
<organism evidence="4 5">
    <name type="scientific">Streblomastix strix</name>
    <dbReference type="NCBI Taxonomy" id="222440"/>
    <lineage>
        <taxon>Eukaryota</taxon>
        <taxon>Metamonada</taxon>
        <taxon>Preaxostyla</taxon>
        <taxon>Oxymonadida</taxon>
        <taxon>Streblomastigidae</taxon>
        <taxon>Streblomastix</taxon>
    </lineage>
</organism>
<evidence type="ECO:0000256" key="2">
    <source>
        <dbReference type="SAM" id="Phobius"/>
    </source>
</evidence>
<comment type="caution">
    <text evidence="4">The sequence shown here is derived from an EMBL/GenBank/DDBJ whole genome shotgun (WGS) entry which is preliminary data.</text>
</comment>
<sequence length="1337" mass="153270">MTSPNISYQLIPSQIEKIVQQEQKSRGFYEELLQMQPSNTMVLRNYARLLLDIYNDEDSAEIILQRAERIEADKESTTSAGEASFNKIGMGNIDPAAQSGTSNQTKTRTSTAAKKKKNKKKKKKRGQGDDVIVAELTGGKGEGKMGEKDSSSNTSHMFTFIVLFQFLAHLIAIIGFIVAAVVYKMEASSFNVRLDNLYSVCILATVQTKQAVCAIEALHLDLDYNFVFILSKDGETETIPEWEQIRDSMLSQSKQIMDVIENIYDVTDDMGPWETNDIHTFIFGIDPKLGSGTPSGKPRQSPEVVSQDLEVTNLIRSLTLVAQLSEQIALIKMDPITLEFPPLSQKMIMTPEKADIFYPAINFVVFNTVSPILESCKKAMISYFDSTNKQTTMIVVVYVLIVALVTVSSIALSAFVFFYYIIFVKKERKEVLRLLLDMPKNKMQDTIRRIVQSEEGEGGDEVGTSEAQFEESTIDDQFGGQDEKDSNIKKECDIEGGKQLFPTLIIPSTNMNTVGDQQQRNKKDDVEEEQQENEEDNYDKNRKNRQRERTQKRYDEYQDEDKEDYDSDIGRRRRSGRDLDNDRDRRSKGRNNKDRSYRSYIDEDEEAKIREEEEKKERLEFISAESAQRGIIRHQIEDQKWEEQLDLQINKLRYAYDQLPQPILLKHIVEIIIVFAVFIASMVSGIVVLVIYVNMYSETAGGIVISGMRPPILALMQFFMLRMIISYDTLDIIKPVEFVTTNPIWNNSDHVSQNRTRLVELMQSASLYFQRLHTAIQFSSLTSGGTNDVQIDQIYSVRQDTDTNAELLLTMKDCFLTSEEACSTAQPNRIFHQSPPFFGLASLISRMRLYIWQMQEMDMQSFTVRTEEIRFISSAIRYDLSQGIDQLTVSILNLGKQQSNTSVTLIIIITVAACVLILIAFIIAAFPFARQMQRISEESNRCMDLIPQQESEKEMELLPSMRTGYPIMDNSREKIMNAGQQLFDAIRTKDAASQILSSHQALMTIVINTFEQEEKDMDSRGFGKVKKEKIESKNQKNKSKSNKKNKDEDEQSDKSEENNLNDEVDNENQLEKYKNLREAHLKDHLLIRQRLTIIGDLLRLMIQGDGQKRKQKKVKKIPTSDQNQQDKGSEQKSKSNKVVSSKKVSPVVRKQVKSSGPDLVSLGFCEKYVEWAEELGLQADEIQDYLSQDEKEKLGPKSKNQTKTKGIPRSQQKKKGKDVKSEQKQRRRQNYNDDEEEDEYSDTERDTNKKDKKKKANEEYDKQQGENKSILSSFKYQSYDDGISCVIRRSLKRLFDKHFIENDMAYAKSIPQKDKNGDTCEEIKNVVTEGLVQEADE</sequence>
<feature type="domain" description="TmcB/TmcC TPR repeats" evidence="3">
    <location>
        <begin position="5"/>
        <end position="76"/>
    </location>
</feature>
<feature type="compositionally biased region" description="Basic residues" evidence="1">
    <location>
        <begin position="113"/>
        <end position="125"/>
    </location>
</feature>
<feature type="region of interest" description="Disordered" evidence="1">
    <location>
        <begin position="1017"/>
        <end position="1067"/>
    </location>
</feature>
<keyword evidence="2" id="KW-0812">Transmembrane</keyword>
<feature type="transmembrane region" description="Helical" evidence="2">
    <location>
        <begin position="903"/>
        <end position="929"/>
    </location>
</feature>
<keyword evidence="2" id="KW-0472">Membrane</keyword>
<proteinExistence type="predicted"/>
<feature type="compositionally biased region" description="Basic and acidic residues" evidence="1">
    <location>
        <begin position="576"/>
        <end position="599"/>
    </location>
</feature>
<reference evidence="4 5" key="1">
    <citation type="submission" date="2019-03" db="EMBL/GenBank/DDBJ databases">
        <title>Single cell metagenomics reveals metabolic interactions within the superorganism composed of flagellate Streblomastix strix and complex community of Bacteroidetes bacteria on its surface.</title>
        <authorList>
            <person name="Treitli S.C."/>
            <person name="Kolisko M."/>
            <person name="Husnik F."/>
            <person name="Keeling P."/>
            <person name="Hampl V."/>
        </authorList>
    </citation>
    <scope>NUCLEOTIDE SEQUENCE [LARGE SCALE GENOMIC DNA]</scope>
    <source>
        <strain evidence="4">ST1C</strain>
    </source>
</reference>
<feature type="compositionally biased region" description="Acidic residues" evidence="1">
    <location>
        <begin position="526"/>
        <end position="537"/>
    </location>
</feature>
<feature type="region of interest" description="Disordered" evidence="1">
    <location>
        <begin position="452"/>
        <end position="487"/>
    </location>
</feature>
<dbReference type="PANTHER" id="PTHR31600">
    <property type="entry name" value="TINY MACROCYSTS PROTEIN B-RELATED"/>
    <property type="match status" value="1"/>
</dbReference>
<feature type="compositionally biased region" description="Acidic residues" evidence="1">
    <location>
        <begin position="1232"/>
        <end position="1241"/>
    </location>
</feature>
<accession>A0A5J4WM55</accession>
<evidence type="ECO:0000313" key="5">
    <source>
        <dbReference type="Proteomes" id="UP000324800"/>
    </source>
</evidence>
<feature type="compositionally biased region" description="Basic and acidic residues" evidence="1">
    <location>
        <begin position="547"/>
        <end position="556"/>
    </location>
</feature>
<feature type="transmembrane region" description="Helical" evidence="2">
    <location>
        <begin position="699"/>
        <end position="721"/>
    </location>
</feature>
<dbReference type="EMBL" id="SNRW01001630">
    <property type="protein sequence ID" value="KAA6395642.1"/>
    <property type="molecule type" value="Genomic_DNA"/>
</dbReference>
<feature type="compositionally biased region" description="Polar residues" evidence="1">
    <location>
        <begin position="98"/>
        <end position="112"/>
    </location>
</feature>
<keyword evidence="2" id="KW-1133">Transmembrane helix</keyword>
<feature type="region of interest" description="Disordered" evidence="1">
    <location>
        <begin position="1105"/>
        <end position="1153"/>
    </location>
</feature>
<protein>
    <recommendedName>
        <fullName evidence="3">TmcB/TmcC TPR repeats domain-containing protein</fullName>
    </recommendedName>
</protein>
<feature type="transmembrane region" description="Helical" evidence="2">
    <location>
        <begin position="668"/>
        <end position="693"/>
    </location>
</feature>
<evidence type="ECO:0000259" key="3">
    <source>
        <dbReference type="Pfam" id="PF25474"/>
    </source>
</evidence>
<feature type="transmembrane region" description="Helical" evidence="2">
    <location>
        <begin position="356"/>
        <end position="373"/>
    </location>
</feature>
<feature type="compositionally biased region" description="Basic and acidic residues" evidence="1">
    <location>
        <begin position="1256"/>
        <end position="1265"/>
    </location>
</feature>
<feature type="region of interest" description="Disordered" evidence="1">
    <location>
        <begin position="1189"/>
        <end position="1266"/>
    </location>
</feature>
<feature type="compositionally biased region" description="Acidic residues" evidence="1">
    <location>
        <begin position="557"/>
        <end position="567"/>
    </location>
</feature>
<gene>
    <name evidence="4" type="ORF">EZS28_008833</name>
</gene>
<feature type="compositionally biased region" description="Low complexity" evidence="1">
    <location>
        <begin position="1136"/>
        <end position="1153"/>
    </location>
</feature>
<dbReference type="Proteomes" id="UP000324800">
    <property type="component" value="Unassembled WGS sequence"/>
</dbReference>
<evidence type="ECO:0000256" key="1">
    <source>
        <dbReference type="SAM" id="MobiDB-lite"/>
    </source>
</evidence>
<dbReference type="InterPro" id="IPR057352">
    <property type="entry name" value="TPR_TmcB/C"/>
</dbReference>
<dbReference type="Pfam" id="PF25474">
    <property type="entry name" value="TPR_TmcB"/>
    <property type="match status" value="1"/>
</dbReference>
<evidence type="ECO:0000313" key="4">
    <source>
        <dbReference type="EMBL" id="KAA6395642.1"/>
    </source>
</evidence>
<dbReference type="OrthoDB" id="439046at2759"/>
<feature type="compositionally biased region" description="Basic and acidic residues" evidence="1">
    <location>
        <begin position="1044"/>
        <end position="1057"/>
    </location>
</feature>
<feature type="transmembrane region" description="Helical" evidence="2">
    <location>
        <begin position="157"/>
        <end position="183"/>
    </location>
</feature>
<feature type="transmembrane region" description="Helical" evidence="2">
    <location>
        <begin position="393"/>
        <end position="423"/>
    </location>
</feature>
<feature type="region of interest" description="Disordered" evidence="1">
    <location>
        <begin position="71"/>
        <end position="127"/>
    </location>
</feature>